<name>A0A9X8SRA5_9BACI</name>
<organism evidence="1 2">
    <name type="scientific">Bacillus paranthracis</name>
    <dbReference type="NCBI Taxonomy" id="2026186"/>
    <lineage>
        <taxon>Bacteria</taxon>
        <taxon>Bacillati</taxon>
        <taxon>Bacillota</taxon>
        <taxon>Bacilli</taxon>
        <taxon>Bacillales</taxon>
        <taxon>Bacillaceae</taxon>
        <taxon>Bacillus</taxon>
        <taxon>Bacillus cereus group</taxon>
    </lineage>
</organism>
<proteinExistence type="predicted"/>
<evidence type="ECO:0000313" key="1">
    <source>
        <dbReference type="EMBL" id="SME53307.1"/>
    </source>
</evidence>
<dbReference type="AlphaFoldDB" id="A0A9X8SRA5"/>
<accession>A0A9X8SRA5</accession>
<dbReference type="EMBL" id="FWZC01000126">
    <property type="protein sequence ID" value="SME53307.1"/>
    <property type="molecule type" value="Genomic_DNA"/>
</dbReference>
<dbReference type="Proteomes" id="UP000194435">
    <property type="component" value="Unassembled WGS sequence"/>
</dbReference>
<sequence length="44" mass="4704">MSCFTESATQEVVQAPKQNIIQSGAFLPYETPDVTGGNALKNDC</sequence>
<evidence type="ECO:0000313" key="2">
    <source>
        <dbReference type="Proteomes" id="UP000194435"/>
    </source>
</evidence>
<gene>
    <name evidence="1" type="ORF">BACERE00221_05524</name>
</gene>
<comment type="caution">
    <text evidence="1">The sequence shown here is derived from an EMBL/GenBank/DDBJ whole genome shotgun (WGS) entry which is preliminary data.</text>
</comment>
<dbReference type="Gene3D" id="3.30.70.2030">
    <property type="match status" value="1"/>
</dbReference>
<reference evidence="1 2" key="1">
    <citation type="submission" date="2017-04" db="EMBL/GenBank/DDBJ databases">
        <authorList>
            <person name="Criscuolo A."/>
        </authorList>
    </citation>
    <scope>NUCLEOTIDE SEQUENCE [LARGE SCALE GENOMIC DNA]</scope>
    <source>
        <strain evidence="1">16-00221</strain>
    </source>
</reference>
<protein>
    <submittedName>
        <fullName evidence="1">Uncharacterized protein</fullName>
    </submittedName>
</protein>